<accession>A0ABR6IXB0</accession>
<keyword evidence="2" id="KW-1185">Reference proteome</keyword>
<comment type="caution">
    <text evidence="1">The sequence shown here is derived from an EMBL/GenBank/DDBJ whole genome shotgun (WGS) entry which is preliminary data.</text>
</comment>
<dbReference type="EMBL" id="JACIFX010000010">
    <property type="protein sequence ID" value="MBB4232084.1"/>
    <property type="molecule type" value="Genomic_DNA"/>
</dbReference>
<dbReference type="Proteomes" id="UP000551353">
    <property type="component" value="Unassembled WGS sequence"/>
</dbReference>
<evidence type="ECO:0000313" key="1">
    <source>
        <dbReference type="EMBL" id="MBB4232084.1"/>
    </source>
</evidence>
<gene>
    <name evidence="1" type="ORF">GGD56_005977</name>
</gene>
<protein>
    <submittedName>
        <fullName evidence="1">Uncharacterized protein</fullName>
    </submittedName>
</protein>
<reference evidence="1 2" key="1">
    <citation type="submission" date="2020-08" db="EMBL/GenBank/DDBJ databases">
        <title>Genomic Encyclopedia of Type Strains, Phase IV (KMG-V): Genome sequencing to study the core and pangenomes of soil and plant-associated prokaryotes.</title>
        <authorList>
            <person name="Whitman W."/>
        </authorList>
    </citation>
    <scope>NUCLEOTIDE SEQUENCE [LARGE SCALE GENOMIC DNA]</scope>
    <source>
        <strain evidence="1 2">SEMIA 4087</strain>
    </source>
</reference>
<sequence length="48" mass="5265">MAPIPMTASANPHQLPTLNIIGDLSHFRRILLNGRDAACNSRPLARSR</sequence>
<organism evidence="1 2">
    <name type="scientific">Rhizobium mongolense</name>
    <dbReference type="NCBI Taxonomy" id="57676"/>
    <lineage>
        <taxon>Bacteria</taxon>
        <taxon>Pseudomonadati</taxon>
        <taxon>Pseudomonadota</taxon>
        <taxon>Alphaproteobacteria</taxon>
        <taxon>Hyphomicrobiales</taxon>
        <taxon>Rhizobiaceae</taxon>
        <taxon>Rhizobium/Agrobacterium group</taxon>
        <taxon>Rhizobium</taxon>
    </lineage>
</organism>
<name>A0ABR6IXB0_9HYPH</name>
<evidence type="ECO:0000313" key="2">
    <source>
        <dbReference type="Proteomes" id="UP000551353"/>
    </source>
</evidence>
<proteinExistence type="predicted"/>